<dbReference type="PANTHER" id="PTHR24148">
    <property type="entry name" value="ANKYRIN REPEAT DOMAIN-CONTAINING PROTEIN 39 HOMOLOG-RELATED"/>
    <property type="match status" value="1"/>
</dbReference>
<organism evidence="2 3">
    <name type="scientific">Polychaeton citri CBS 116435</name>
    <dbReference type="NCBI Taxonomy" id="1314669"/>
    <lineage>
        <taxon>Eukaryota</taxon>
        <taxon>Fungi</taxon>
        <taxon>Dikarya</taxon>
        <taxon>Ascomycota</taxon>
        <taxon>Pezizomycotina</taxon>
        <taxon>Dothideomycetes</taxon>
        <taxon>Dothideomycetidae</taxon>
        <taxon>Capnodiales</taxon>
        <taxon>Capnodiaceae</taxon>
        <taxon>Polychaeton</taxon>
    </lineage>
</organism>
<keyword evidence="3" id="KW-1185">Reference proteome</keyword>
<dbReference type="Pfam" id="PF06985">
    <property type="entry name" value="HET"/>
    <property type="match status" value="1"/>
</dbReference>
<feature type="domain" description="Heterokaryon incompatibility" evidence="1">
    <location>
        <begin position="73"/>
        <end position="190"/>
    </location>
</feature>
<dbReference type="OrthoDB" id="3921930at2759"/>
<evidence type="ECO:0000259" key="1">
    <source>
        <dbReference type="Pfam" id="PF06985"/>
    </source>
</evidence>
<dbReference type="InterPro" id="IPR052895">
    <property type="entry name" value="HetReg/Transcr_Mod"/>
</dbReference>
<evidence type="ECO:0000313" key="2">
    <source>
        <dbReference type="EMBL" id="KAF2723361.1"/>
    </source>
</evidence>
<proteinExistence type="predicted"/>
<protein>
    <recommendedName>
        <fullName evidence="1">Heterokaryon incompatibility domain-containing protein</fullName>
    </recommendedName>
</protein>
<dbReference type="PANTHER" id="PTHR24148:SF64">
    <property type="entry name" value="HETEROKARYON INCOMPATIBILITY DOMAIN-CONTAINING PROTEIN"/>
    <property type="match status" value="1"/>
</dbReference>
<comment type="caution">
    <text evidence="2">The sequence shown here is derived from an EMBL/GenBank/DDBJ whole genome shotgun (WGS) entry which is preliminary data.</text>
</comment>
<reference evidence="2" key="1">
    <citation type="journal article" date="2020" name="Stud. Mycol.">
        <title>101 Dothideomycetes genomes: a test case for predicting lifestyles and emergence of pathogens.</title>
        <authorList>
            <person name="Haridas S."/>
            <person name="Albert R."/>
            <person name="Binder M."/>
            <person name="Bloem J."/>
            <person name="Labutti K."/>
            <person name="Salamov A."/>
            <person name="Andreopoulos B."/>
            <person name="Baker S."/>
            <person name="Barry K."/>
            <person name="Bills G."/>
            <person name="Bluhm B."/>
            <person name="Cannon C."/>
            <person name="Castanera R."/>
            <person name="Culley D."/>
            <person name="Daum C."/>
            <person name="Ezra D."/>
            <person name="Gonzalez J."/>
            <person name="Henrissat B."/>
            <person name="Kuo A."/>
            <person name="Liang C."/>
            <person name="Lipzen A."/>
            <person name="Lutzoni F."/>
            <person name="Magnuson J."/>
            <person name="Mondo S."/>
            <person name="Nolan M."/>
            <person name="Ohm R."/>
            <person name="Pangilinan J."/>
            <person name="Park H.-J."/>
            <person name="Ramirez L."/>
            <person name="Alfaro M."/>
            <person name="Sun H."/>
            <person name="Tritt A."/>
            <person name="Yoshinaga Y."/>
            <person name="Zwiers L.-H."/>
            <person name="Turgeon B."/>
            <person name="Goodwin S."/>
            <person name="Spatafora J."/>
            <person name="Crous P."/>
            <person name="Grigoriev I."/>
        </authorList>
    </citation>
    <scope>NUCLEOTIDE SEQUENCE</scope>
    <source>
        <strain evidence="2">CBS 116435</strain>
    </source>
</reference>
<name>A0A9P4US75_9PEZI</name>
<dbReference type="Proteomes" id="UP000799441">
    <property type="component" value="Unassembled WGS sequence"/>
</dbReference>
<dbReference type="AlphaFoldDB" id="A0A9P4US75"/>
<dbReference type="InterPro" id="IPR010730">
    <property type="entry name" value="HET"/>
</dbReference>
<dbReference type="EMBL" id="MU003777">
    <property type="protein sequence ID" value="KAF2723361.1"/>
    <property type="molecule type" value="Genomic_DNA"/>
</dbReference>
<sequence length="212" mass="23786">MMMSALANLCGLPYLLQMLKLKTPIIQENPGSCPQHKPIPEHCIRLLMLQPSSDSEADIHCSIVAETPQHGQYIALSYSWGMDLDGEASFSRKIIVEYDVSFALFEGRFILDQRVTAHSDKPLRVTRNLFEALRRIGHKSKTRCLWADAVCIDQTHDREGTIQVAKMTEVFASAAHVMAWLGEGRSQRELEDVFAAPSTGIGARETLKQEIF</sequence>
<accession>A0A9P4US75</accession>
<gene>
    <name evidence="2" type="ORF">K431DRAFT_28926</name>
</gene>
<evidence type="ECO:0000313" key="3">
    <source>
        <dbReference type="Proteomes" id="UP000799441"/>
    </source>
</evidence>